<dbReference type="GeneID" id="20638345"/>
<dbReference type="SMR" id="G4ZZG5"/>
<dbReference type="InParanoid" id="G4ZZG5"/>
<reference evidence="2 3" key="1">
    <citation type="journal article" date="2006" name="Science">
        <title>Phytophthora genome sequences uncover evolutionary origins and mechanisms of pathogenesis.</title>
        <authorList>
            <person name="Tyler B.M."/>
            <person name="Tripathy S."/>
            <person name="Zhang X."/>
            <person name="Dehal P."/>
            <person name="Jiang R.H."/>
            <person name="Aerts A."/>
            <person name="Arredondo F.D."/>
            <person name="Baxter L."/>
            <person name="Bensasson D."/>
            <person name="Beynon J.L."/>
            <person name="Chapman J."/>
            <person name="Damasceno C.M."/>
            <person name="Dorrance A.E."/>
            <person name="Dou D."/>
            <person name="Dickerman A.W."/>
            <person name="Dubchak I.L."/>
            <person name="Garbelotto M."/>
            <person name="Gijzen M."/>
            <person name="Gordon S.G."/>
            <person name="Govers F."/>
            <person name="Grunwald N.J."/>
            <person name="Huang W."/>
            <person name="Ivors K.L."/>
            <person name="Jones R.W."/>
            <person name="Kamoun S."/>
            <person name="Krampis K."/>
            <person name="Lamour K.H."/>
            <person name="Lee M.K."/>
            <person name="McDonald W.H."/>
            <person name="Medina M."/>
            <person name="Meijer H.J."/>
            <person name="Nordberg E.K."/>
            <person name="Maclean D.J."/>
            <person name="Ospina-Giraldo M.D."/>
            <person name="Morris P.F."/>
            <person name="Phuntumart V."/>
            <person name="Putnam N.H."/>
            <person name="Rash S."/>
            <person name="Rose J.K."/>
            <person name="Sakihama Y."/>
            <person name="Salamov A.A."/>
            <person name="Savidor A."/>
            <person name="Scheuring C.F."/>
            <person name="Smith B.M."/>
            <person name="Sobral B.W."/>
            <person name="Terry A."/>
            <person name="Torto-Alalibo T.A."/>
            <person name="Win J."/>
            <person name="Xu Z."/>
            <person name="Zhang H."/>
            <person name="Grigoriev I.V."/>
            <person name="Rokhsar D.S."/>
            <person name="Boore J.L."/>
        </authorList>
    </citation>
    <scope>NUCLEOTIDE SEQUENCE [LARGE SCALE GENOMIC DNA]</scope>
    <source>
        <strain evidence="2 3">P6497</strain>
    </source>
</reference>
<dbReference type="EMBL" id="JH159158">
    <property type="protein sequence ID" value="EGZ11165.1"/>
    <property type="molecule type" value="Genomic_DNA"/>
</dbReference>
<dbReference type="KEGG" id="psoj:PHYSODRAFT_253167"/>
<evidence type="ECO:0000313" key="3">
    <source>
        <dbReference type="Proteomes" id="UP000002640"/>
    </source>
</evidence>
<accession>G4ZZG5</accession>
<evidence type="ECO:0000256" key="1">
    <source>
        <dbReference type="SAM" id="Coils"/>
    </source>
</evidence>
<dbReference type="AlphaFoldDB" id="G4ZZG5"/>
<feature type="coiled-coil region" evidence="1">
    <location>
        <begin position="106"/>
        <end position="169"/>
    </location>
</feature>
<dbReference type="Proteomes" id="UP000002640">
    <property type="component" value="Unassembled WGS sequence"/>
</dbReference>
<dbReference type="RefSeq" id="XP_009533910.1">
    <property type="nucleotide sequence ID" value="XM_009535615.1"/>
</dbReference>
<keyword evidence="1" id="KW-0175">Coiled coil</keyword>
<name>G4ZZG5_PHYSP</name>
<protein>
    <submittedName>
        <fullName evidence="2">Uncharacterized protein</fullName>
    </submittedName>
</protein>
<gene>
    <name evidence="2" type="ORF">PHYSODRAFT_253167</name>
</gene>
<evidence type="ECO:0000313" key="2">
    <source>
        <dbReference type="EMBL" id="EGZ11165.1"/>
    </source>
</evidence>
<proteinExistence type="predicted"/>
<dbReference type="STRING" id="1094619.G4ZZG5"/>
<sequence>MCEAGEPLCREYNIALSWKDLKVAVLSERAAISALQNVAQYIREWNRKTPGPPLFHLTDQAATFEFAREYGLNSASMNALYDRDVECWESHMQSKWRKIEHKKQGAVRLRAEIRGEQQNLRSKQSELEDEEERLRIQHPNAYNYGTRLRRQLKKQIRQISAEIERTKAALSSTLVVLSYPVRPLPPSKADALQILGNLCLTAQRALAPAQMSARSRESSSTWAAFYSERAPSKAFAASAAVFTKPEELEKTSFIALGSLRASPNQQFRKLQCALLDDTLSWSNPLVETIVRQSLYQVEDLTDELEPQLPWKTDMLQTKTKNGLETFCMTLQGIADKLEQTPRSFECVPLLIHGRRELIVLFRNSLCCAGVNLPSTEKMRLVESSIEEMMARRITDVVAYVRQRGVDKVLTGLARLVSETSPSHLRWSEFGYVSGDSALFGSCYEAVDPETNTHYAINLSTGSVLTDGYTPGGLPTAIRDHERFQTLFNCCNFDVFYWNGVMRTERKCYDRLYDFALHEDGDLFVQELTTNASGAITSSLQLCSERWIEKFGRSFPSRLRELYSHWHWAEQKCVLLRPKAAKDRGVFFVAKYGDAGGRLNCYKVPFSERKSPYQEIVNNLSAYDCFIQRDEPLLSVLYVLKKFEYEQFLHPL</sequence>
<keyword evidence="3" id="KW-1185">Reference proteome</keyword>
<organism evidence="2 3">
    <name type="scientific">Phytophthora sojae (strain P6497)</name>
    <name type="common">Soybean stem and root rot agent</name>
    <name type="synonym">Phytophthora megasperma f. sp. glycines</name>
    <dbReference type="NCBI Taxonomy" id="1094619"/>
    <lineage>
        <taxon>Eukaryota</taxon>
        <taxon>Sar</taxon>
        <taxon>Stramenopiles</taxon>
        <taxon>Oomycota</taxon>
        <taxon>Peronosporomycetes</taxon>
        <taxon>Peronosporales</taxon>
        <taxon>Peronosporaceae</taxon>
        <taxon>Phytophthora</taxon>
    </lineage>
</organism>